<organism evidence="2 3">
    <name type="scientific">Gulo gulo</name>
    <name type="common">Wolverine</name>
    <name type="synonym">Gluton</name>
    <dbReference type="NCBI Taxonomy" id="48420"/>
    <lineage>
        <taxon>Eukaryota</taxon>
        <taxon>Metazoa</taxon>
        <taxon>Chordata</taxon>
        <taxon>Craniata</taxon>
        <taxon>Vertebrata</taxon>
        <taxon>Euteleostomi</taxon>
        <taxon>Mammalia</taxon>
        <taxon>Eutheria</taxon>
        <taxon>Laurasiatheria</taxon>
        <taxon>Carnivora</taxon>
        <taxon>Caniformia</taxon>
        <taxon>Musteloidea</taxon>
        <taxon>Mustelidae</taxon>
        <taxon>Guloninae</taxon>
        <taxon>Gulo</taxon>
    </lineage>
</organism>
<sequence>MGTGWAKQDRGVQTVCRQQAAHRP</sequence>
<dbReference type="Proteomes" id="UP000269945">
    <property type="component" value="Unassembled WGS sequence"/>
</dbReference>
<evidence type="ECO:0000256" key="1">
    <source>
        <dbReference type="SAM" id="MobiDB-lite"/>
    </source>
</evidence>
<dbReference type="EMBL" id="CYRY02002022">
    <property type="protein sequence ID" value="VCW66688.1"/>
    <property type="molecule type" value="Genomic_DNA"/>
</dbReference>
<gene>
    <name evidence="2" type="ORF">BN2614_LOCUS2</name>
</gene>
<keyword evidence="3" id="KW-1185">Reference proteome</keyword>
<proteinExistence type="predicted"/>
<feature type="region of interest" description="Disordered" evidence="1">
    <location>
        <begin position="1"/>
        <end position="24"/>
    </location>
</feature>
<name>A0A9X9LF59_GULGU</name>
<accession>A0A9X9LF59</accession>
<evidence type="ECO:0000313" key="3">
    <source>
        <dbReference type="Proteomes" id="UP000269945"/>
    </source>
</evidence>
<dbReference type="AlphaFoldDB" id="A0A9X9LF59"/>
<protein>
    <submittedName>
        <fullName evidence="2">Uncharacterized protein</fullName>
    </submittedName>
</protein>
<reference evidence="2 3" key="1">
    <citation type="submission" date="2018-10" db="EMBL/GenBank/DDBJ databases">
        <authorList>
            <person name="Ekblom R."/>
            <person name="Jareborg N."/>
        </authorList>
    </citation>
    <scope>NUCLEOTIDE SEQUENCE [LARGE SCALE GENOMIC DNA]</scope>
    <source>
        <tissue evidence="2">Muscle</tissue>
    </source>
</reference>
<evidence type="ECO:0000313" key="2">
    <source>
        <dbReference type="EMBL" id="VCW66688.1"/>
    </source>
</evidence>
<comment type="caution">
    <text evidence="2">The sequence shown here is derived from an EMBL/GenBank/DDBJ whole genome shotgun (WGS) entry which is preliminary data.</text>
</comment>